<dbReference type="PROSITE" id="PS00194">
    <property type="entry name" value="THIOREDOXIN_1"/>
    <property type="match status" value="1"/>
</dbReference>
<dbReference type="Pfam" id="PF08534">
    <property type="entry name" value="Redoxin"/>
    <property type="match status" value="1"/>
</dbReference>
<keyword evidence="6" id="KW-0472">Membrane</keyword>
<keyword evidence="5" id="KW-0676">Redox-active center</keyword>
<dbReference type="GO" id="GO:0030288">
    <property type="term" value="C:outer membrane-bounded periplasmic space"/>
    <property type="evidence" value="ECO:0007669"/>
    <property type="project" value="InterPro"/>
</dbReference>
<dbReference type="PANTHER" id="PTHR42852:SF6">
    <property type="entry name" value="THIOL:DISULFIDE INTERCHANGE PROTEIN DSBE"/>
    <property type="match status" value="1"/>
</dbReference>
<reference evidence="8" key="1">
    <citation type="submission" date="2019-02" db="EMBL/GenBank/DDBJ databases">
        <authorList>
            <person name="Gruber-Vodicka R. H."/>
            <person name="Seah K. B. B."/>
        </authorList>
    </citation>
    <scope>NUCLEOTIDE SEQUENCE</scope>
    <source>
        <strain evidence="8">BECK_BY1</strain>
    </source>
</reference>
<evidence type="ECO:0000259" key="7">
    <source>
        <dbReference type="PROSITE" id="PS51352"/>
    </source>
</evidence>
<dbReference type="PANTHER" id="PTHR42852">
    <property type="entry name" value="THIOL:DISULFIDE INTERCHANGE PROTEIN DSBE"/>
    <property type="match status" value="1"/>
</dbReference>
<dbReference type="InterPro" id="IPR050553">
    <property type="entry name" value="Thioredoxin_ResA/DsbE_sf"/>
</dbReference>
<proteinExistence type="inferred from homology"/>
<gene>
    <name evidence="8" type="ORF">BECKTUN1418D_GA0071000_12182</name>
</gene>
<dbReference type="Gene3D" id="3.40.30.10">
    <property type="entry name" value="Glutaredoxin"/>
    <property type="match status" value="1"/>
</dbReference>
<organism evidence="8">
    <name type="scientific">Candidatus Kentrum sp. TUN</name>
    <dbReference type="NCBI Taxonomy" id="2126343"/>
    <lineage>
        <taxon>Bacteria</taxon>
        <taxon>Pseudomonadati</taxon>
        <taxon>Pseudomonadota</taxon>
        <taxon>Gammaproteobacteria</taxon>
        <taxon>Candidatus Kentrum</taxon>
    </lineage>
</organism>
<dbReference type="CDD" id="cd03010">
    <property type="entry name" value="TlpA_like_DsbE"/>
    <property type="match status" value="1"/>
</dbReference>
<evidence type="ECO:0000256" key="1">
    <source>
        <dbReference type="ARBA" id="ARBA00004383"/>
    </source>
</evidence>
<dbReference type="GO" id="GO:0017004">
    <property type="term" value="P:cytochrome complex assembly"/>
    <property type="evidence" value="ECO:0007669"/>
    <property type="project" value="UniProtKB-KW"/>
</dbReference>
<keyword evidence="4" id="KW-1015">Disulfide bond</keyword>
<dbReference type="InterPro" id="IPR013766">
    <property type="entry name" value="Thioredoxin_domain"/>
</dbReference>
<dbReference type="InterPro" id="IPR017937">
    <property type="entry name" value="Thioredoxin_CS"/>
</dbReference>
<dbReference type="EMBL" id="CAADFX010000218">
    <property type="protein sequence ID" value="VFK63551.1"/>
    <property type="molecule type" value="Genomic_DNA"/>
</dbReference>
<name>A0A451ABZ7_9GAMM</name>
<feature type="transmembrane region" description="Helical" evidence="6">
    <location>
        <begin position="12"/>
        <end position="33"/>
    </location>
</feature>
<evidence type="ECO:0000313" key="8">
    <source>
        <dbReference type="EMBL" id="VFK63551.1"/>
    </source>
</evidence>
<accession>A0A451ABZ7</accession>
<dbReference type="SUPFAM" id="SSF52833">
    <property type="entry name" value="Thioredoxin-like"/>
    <property type="match status" value="1"/>
</dbReference>
<feature type="domain" description="Thioredoxin" evidence="7">
    <location>
        <begin position="43"/>
        <end position="185"/>
    </location>
</feature>
<keyword evidence="3" id="KW-0201">Cytochrome c-type biogenesis</keyword>
<dbReference type="InterPro" id="IPR036249">
    <property type="entry name" value="Thioredoxin-like_sf"/>
</dbReference>
<protein>
    <submittedName>
        <fullName evidence="8">Cytochrome c biogenesis protein CcmG, thiol:disulfide interchange protein DsbE</fullName>
    </submittedName>
</protein>
<evidence type="ECO:0000256" key="5">
    <source>
        <dbReference type="ARBA" id="ARBA00023284"/>
    </source>
</evidence>
<dbReference type="InterPro" id="IPR004799">
    <property type="entry name" value="Periplasmic_diS_OxRdtase_DsbE"/>
</dbReference>
<evidence type="ECO:0000256" key="4">
    <source>
        <dbReference type="ARBA" id="ARBA00023157"/>
    </source>
</evidence>
<dbReference type="PROSITE" id="PS51352">
    <property type="entry name" value="THIOREDOXIN_2"/>
    <property type="match status" value="1"/>
</dbReference>
<dbReference type="NCBIfam" id="TIGR00385">
    <property type="entry name" value="dsbE"/>
    <property type="match status" value="1"/>
</dbReference>
<evidence type="ECO:0000256" key="6">
    <source>
        <dbReference type="SAM" id="Phobius"/>
    </source>
</evidence>
<dbReference type="AlphaFoldDB" id="A0A451ABZ7"/>
<comment type="subcellular location">
    <subcellularLocation>
        <location evidence="1">Cell inner membrane</location>
        <topology evidence="1">Single-pass membrane protein</topology>
        <orientation evidence="1">Periplasmic side</orientation>
    </subcellularLocation>
</comment>
<comment type="similarity">
    <text evidence="2">Belongs to the thioredoxin family. DsbE subfamily.</text>
</comment>
<dbReference type="InterPro" id="IPR013740">
    <property type="entry name" value="Redoxin"/>
</dbReference>
<dbReference type="GO" id="GO:0015036">
    <property type="term" value="F:disulfide oxidoreductase activity"/>
    <property type="evidence" value="ECO:0007669"/>
    <property type="project" value="InterPro"/>
</dbReference>
<evidence type="ECO:0000256" key="2">
    <source>
        <dbReference type="ARBA" id="ARBA00007758"/>
    </source>
</evidence>
<evidence type="ECO:0000256" key="3">
    <source>
        <dbReference type="ARBA" id="ARBA00022748"/>
    </source>
</evidence>
<dbReference type="GO" id="GO:0005886">
    <property type="term" value="C:plasma membrane"/>
    <property type="evidence" value="ECO:0007669"/>
    <property type="project" value="UniProtKB-SubCell"/>
</dbReference>
<keyword evidence="6" id="KW-0812">Transmembrane</keyword>
<keyword evidence="6" id="KW-1133">Transmembrane helix</keyword>
<sequence>MFSSMKLSLKNSLVSLFFSTIFIALIALLWAGLGHDPRLVPSPLVGKSLPAFELPRLRNPKTTLNASDFSGKVSLLNVWATWCVSCRMEHGFLMKLAKTGEIPIFGLNYKDDRATAVVWLDRKGDPYTANIYDPEGDLGLDLGVYGTPESFIINAEGVIAYKHVGPITHGIWQDEILPLIHELRK</sequence>